<protein>
    <recommendedName>
        <fullName evidence="4">Extracellular protein</fullName>
    </recommendedName>
</protein>
<proteinExistence type="predicted"/>
<gene>
    <name evidence="2" type="ORF">FD29_GL001765</name>
</gene>
<accession>A0A0R1QT98</accession>
<dbReference type="Proteomes" id="UP000050872">
    <property type="component" value="Unassembled WGS sequence"/>
</dbReference>
<evidence type="ECO:0000256" key="1">
    <source>
        <dbReference type="SAM" id="SignalP"/>
    </source>
</evidence>
<reference evidence="2 3" key="1">
    <citation type="journal article" date="2015" name="Genome Announc.">
        <title>Expanding the biotechnology potential of lactobacilli through comparative genomics of 213 strains and associated genera.</title>
        <authorList>
            <person name="Sun Z."/>
            <person name="Harris H.M."/>
            <person name="McCann A."/>
            <person name="Guo C."/>
            <person name="Argimon S."/>
            <person name="Zhang W."/>
            <person name="Yang X."/>
            <person name="Jeffery I.B."/>
            <person name="Cooney J.C."/>
            <person name="Kagawa T.F."/>
            <person name="Liu W."/>
            <person name="Song Y."/>
            <person name="Salvetti E."/>
            <person name="Wrobel A."/>
            <person name="Rasinkangas P."/>
            <person name="Parkhill J."/>
            <person name="Rea M.C."/>
            <person name="O'Sullivan O."/>
            <person name="Ritari J."/>
            <person name="Douillard F.P."/>
            <person name="Paul Ross R."/>
            <person name="Yang R."/>
            <person name="Briner A.E."/>
            <person name="Felis G.E."/>
            <person name="de Vos W.M."/>
            <person name="Barrangou R."/>
            <person name="Klaenhammer T.R."/>
            <person name="Caufield P.W."/>
            <person name="Cui Y."/>
            <person name="Zhang H."/>
            <person name="O'Toole P.W."/>
        </authorList>
    </citation>
    <scope>NUCLEOTIDE SEQUENCE [LARGE SCALE GENOMIC DNA]</scope>
    <source>
        <strain evidence="2 3">DSM 14500</strain>
    </source>
</reference>
<dbReference type="RefSeq" id="WP_147007896.1">
    <property type="nucleotide sequence ID" value="NZ_AZEZ01000003.1"/>
</dbReference>
<dbReference type="EMBL" id="AZEZ01000003">
    <property type="protein sequence ID" value="KRL46004.1"/>
    <property type="molecule type" value="Genomic_DNA"/>
</dbReference>
<organism evidence="2 3">
    <name type="scientific">Companilactobacillus mindensis DSM 14500</name>
    <dbReference type="NCBI Taxonomy" id="1423770"/>
    <lineage>
        <taxon>Bacteria</taxon>
        <taxon>Bacillati</taxon>
        <taxon>Bacillota</taxon>
        <taxon>Bacilli</taxon>
        <taxon>Lactobacillales</taxon>
        <taxon>Lactobacillaceae</taxon>
        <taxon>Companilactobacillus</taxon>
    </lineage>
</organism>
<sequence>MGVKKLSCFLAIILLTVISSFLVDVTDIQADPPALSPFNSNDVPSGVAGDKVIDPYDEKTTTIFRPLTYDNGSGLGNSNKFLNGTNNPIAGINNGFSTNPINHGGGYLSLWTKSNHAGVMWSNDAYKMDLDKDQYFSFWFWGSDQDMTTKYSNGGIAFAIQNDPRQQNAYSYDNVNGTATTDAALKLSPAESLGLFAADQNVPHLSSAVKNSWALSIDSYDNKSGNINDSFDKGVYQGVPITGQVYLSTSYPGEADSYLPFTTANGTTAYTIPRTVVDTSNMSLANGVGMWHHLRLLYQAPKDGGNQATMTYWFNDIYTNGSSNTNSGPDSVDTQANPRKIQRTTTIDLSKLHVTQDSDGKRLVRWGLTYRDDAATTSGGSFVIENASPVMNVSVEPEVIDVTQDNRVLTDDNEYVNSGDQLIFRNVLNYNRGVTNWTNIKSVIGVPTGTILNKSNYGNVTYGTGSNTSSVAIQNATVSGAYMSYALTKGLAASETTTTSPHAVMDVNMSAQAADNTDVKVPGITSYFNGDYYVGTTTSKSFIIRGKQTKDLQLSVNESNPIKVFNGGNVNISGSLKYGDDSAFVSPGASIYLNVNGSDKSALTVPVASTGDKSIDISDAVSQELTKELKNNELNVGDNQVTIYARDSLGNVSNKVSLTINVSDQSVVLDLDSNGYSFKDIQALYSGLVERKGDWKVNVDAVNSAWNLSASASSLEYTDALDQVHAFDGGLVYKKGNKIQAMDVNVPISSSADNTGTSTTIIGQNWLSDEGILLQSDGKTNTKGKYTGTIFWDLVQGP</sequence>
<feature type="chain" id="PRO_5006409587" description="Extracellular protein" evidence="1">
    <location>
        <begin position="31"/>
        <end position="798"/>
    </location>
</feature>
<dbReference type="OrthoDB" id="2320587at2"/>
<evidence type="ECO:0000313" key="3">
    <source>
        <dbReference type="Proteomes" id="UP000050872"/>
    </source>
</evidence>
<evidence type="ECO:0008006" key="4">
    <source>
        <dbReference type="Google" id="ProtNLM"/>
    </source>
</evidence>
<keyword evidence="3" id="KW-1185">Reference proteome</keyword>
<evidence type="ECO:0000313" key="2">
    <source>
        <dbReference type="EMBL" id="KRL46004.1"/>
    </source>
</evidence>
<dbReference type="PATRIC" id="fig|1423770.3.peg.1812"/>
<comment type="caution">
    <text evidence="2">The sequence shown here is derived from an EMBL/GenBank/DDBJ whole genome shotgun (WGS) entry which is preliminary data.</text>
</comment>
<feature type="signal peptide" evidence="1">
    <location>
        <begin position="1"/>
        <end position="30"/>
    </location>
</feature>
<name>A0A0R1QT98_9LACO</name>
<dbReference type="AlphaFoldDB" id="A0A0R1QT98"/>
<keyword evidence="1" id="KW-0732">Signal</keyword>